<dbReference type="PANTHER" id="PTHR42928:SF5">
    <property type="entry name" value="BLR1237 PROTEIN"/>
    <property type="match status" value="1"/>
</dbReference>
<dbReference type="Gene3D" id="3.40.190.10">
    <property type="entry name" value="Periplasmic binding protein-like II"/>
    <property type="match status" value="1"/>
</dbReference>
<dbReference type="PIRSF" id="PIRSF017082">
    <property type="entry name" value="YflP"/>
    <property type="match status" value="1"/>
</dbReference>
<evidence type="ECO:0000256" key="2">
    <source>
        <dbReference type="SAM" id="SignalP"/>
    </source>
</evidence>
<reference evidence="3 4" key="1">
    <citation type="submission" date="2016-11" db="EMBL/GenBank/DDBJ databases">
        <authorList>
            <person name="Jaros S."/>
            <person name="Januszkiewicz K."/>
            <person name="Wedrychowicz H."/>
        </authorList>
    </citation>
    <scope>NUCLEOTIDE SEQUENCE [LARGE SCALE GENOMIC DNA]</scope>
    <source>
        <strain evidence="3 4">DSM 29431</strain>
    </source>
</reference>
<dbReference type="RefSeq" id="WP_072779081.1">
    <property type="nucleotide sequence ID" value="NZ_FQXC01000004.1"/>
</dbReference>
<keyword evidence="2" id="KW-0732">Signal</keyword>
<dbReference type="CDD" id="cd07012">
    <property type="entry name" value="PBP2_Bug_TTT"/>
    <property type="match status" value="1"/>
</dbReference>
<dbReference type="Pfam" id="PF03401">
    <property type="entry name" value="TctC"/>
    <property type="match status" value="1"/>
</dbReference>
<evidence type="ECO:0000313" key="4">
    <source>
        <dbReference type="Proteomes" id="UP000184221"/>
    </source>
</evidence>
<dbReference type="AlphaFoldDB" id="A0A1M5W3B8"/>
<comment type="similarity">
    <text evidence="1">Belongs to the UPF0065 (bug) family.</text>
</comment>
<evidence type="ECO:0000256" key="1">
    <source>
        <dbReference type="ARBA" id="ARBA00006987"/>
    </source>
</evidence>
<sequence length="312" mass="33056">MTTAFAAVSLSLAASALHADDYPSKAIDYIIPYNPGGESDVTARFQEKFWSDVTGQDVVISYKPGAGGATAWSQLGGFDADGYTIMNVNFPHAILQPSIKDVGYQTGDVTPVYVFHYTPDAIVVRADSPYQTLQDLINFATENPGALTFGGSGTNSANHLAAVRFGQMADVKVTYVPFGGSAPAMAAVLGGQIGAGMTYTTQGVKAGDQVRVLAIATEERLDIFPDVPTFKELGFDYVAGAYRGVTVPAGTPDDVRNALSVVIAQINDIPEFQAQMQENGYVLVDVPNSEMGAWIAERQADYASGIETLKGN</sequence>
<dbReference type="Proteomes" id="UP000184221">
    <property type="component" value="Unassembled WGS sequence"/>
</dbReference>
<feature type="chain" id="PRO_5012070419" evidence="2">
    <location>
        <begin position="20"/>
        <end position="312"/>
    </location>
</feature>
<dbReference type="EMBL" id="FQXC01000004">
    <property type="protein sequence ID" value="SHH81967.1"/>
    <property type="molecule type" value="Genomic_DNA"/>
</dbReference>
<evidence type="ECO:0000313" key="3">
    <source>
        <dbReference type="EMBL" id="SHH81967.1"/>
    </source>
</evidence>
<dbReference type="InterPro" id="IPR042100">
    <property type="entry name" value="Bug_dom1"/>
</dbReference>
<organism evidence="3 4">
    <name type="scientific">Marivita hallyeonensis</name>
    <dbReference type="NCBI Taxonomy" id="996342"/>
    <lineage>
        <taxon>Bacteria</taxon>
        <taxon>Pseudomonadati</taxon>
        <taxon>Pseudomonadota</taxon>
        <taxon>Alphaproteobacteria</taxon>
        <taxon>Rhodobacterales</taxon>
        <taxon>Roseobacteraceae</taxon>
        <taxon>Marivita</taxon>
    </lineage>
</organism>
<dbReference type="SUPFAM" id="SSF53850">
    <property type="entry name" value="Periplasmic binding protein-like II"/>
    <property type="match status" value="1"/>
</dbReference>
<dbReference type="STRING" id="996342.SAMN05443551_3230"/>
<protein>
    <submittedName>
        <fullName evidence="3">Tripartite-type tricarboxylate transporter, receptor component TctC</fullName>
    </submittedName>
</protein>
<dbReference type="PANTHER" id="PTHR42928">
    <property type="entry name" value="TRICARBOXYLATE-BINDING PROTEIN"/>
    <property type="match status" value="1"/>
</dbReference>
<proteinExistence type="inferred from homology"/>
<gene>
    <name evidence="3" type="ORF">SAMN05443551_3230</name>
</gene>
<name>A0A1M5W3B8_9RHOB</name>
<dbReference type="InterPro" id="IPR005064">
    <property type="entry name" value="BUG"/>
</dbReference>
<keyword evidence="3" id="KW-0675">Receptor</keyword>
<keyword evidence="4" id="KW-1185">Reference proteome</keyword>
<accession>A0A1M5W3B8</accession>
<dbReference type="Gene3D" id="3.40.190.150">
    <property type="entry name" value="Bordetella uptake gene, domain 1"/>
    <property type="match status" value="1"/>
</dbReference>
<feature type="signal peptide" evidence="2">
    <location>
        <begin position="1"/>
        <end position="19"/>
    </location>
</feature>
<dbReference type="OrthoDB" id="8970543at2"/>